<evidence type="ECO:0000313" key="3">
    <source>
        <dbReference type="Proteomes" id="UP000738325"/>
    </source>
</evidence>
<gene>
    <name evidence="2" type="ORF">BGZ99_004644</name>
</gene>
<dbReference type="InterPro" id="IPR011009">
    <property type="entry name" value="Kinase-like_dom_sf"/>
</dbReference>
<proteinExistence type="predicted"/>
<evidence type="ECO:0000313" key="2">
    <source>
        <dbReference type="EMBL" id="KAG0320262.1"/>
    </source>
</evidence>
<keyword evidence="3" id="KW-1185">Reference proteome</keyword>
<dbReference type="PANTHER" id="PTHR21310:SF15">
    <property type="entry name" value="AMINOGLYCOSIDE PHOSPHOTRANSFERASE DOMAIN-CONTAINING PROTEIN"/>
    <property type="match status" value="1"/>
</dbReference>
<accession>A0A9P6UUI1</accession>
<dbReference type="SUPFAM" id="SSF56112">
    <property type="entry name" value="Protein kinase-like (PK-like)"/>
    <property type="match status" value="1"/>
</dbReference>
<dbReference type="Proteomes" id="UP000738325">
    <property type="component" value="Unassembled WGS sequence"/>
</dbReference>
<dbReference type="PANTHER" id="PTHR21310">
    <property type="entry name" value="AMINOGLYCOSIDE PHOSPHOTRANSFERASE-RELATED-RELATED"/>
    <property type="match status" value="1"/>
</dbReference>
<protein>
    <recommendedName>
        <fullName evidence="1">Aminoglycoside phosphotransferase domain-containing protein</fullName>
    </recommendedName>
</protein>
<dbReference type="EMBL" id="JAAAIP010000291">
    <property type="protein sequence ID" value="KAG0320262.1"/>
    <property type="molecule type" value="Genomic_DNA"/>
</dbReference>
<reference evidence="2" key="1">
    <citation type="journal article" date="2020" name="Fungal Divers.">
        <title>Resolving the Mortierellaceae phylogeny through synthesis of multi-gene phylogenetics and phylogenomics.</title>
        <authorList>
            <person name="Vandepol N."/>
            <person name="Liber J."/>
            <person name="Desiro A."/>
            <person name="Na H."/>
            <person name="Kennedy M."/>
            <person name="Barry K."/>
            <person name="Grigoriev I.V."/>
            <person name="Miller A.N."/>
            <person name="O'Donnell K."/>
            <person name="Stajich J.E."/>
            <person name="Bonito G."/>
        </authorList>
    </citation>
    <scope>NUCLEOTIDE SEQUENCE</scope>
    <source>
        <strain evidence="2">REB-010B</strain>
    </source>
</reference>
<dbReference type="Pfam" id="PF01636">
    <property type="entry name" value="APH"/>
    <property type="match status" value="1"/>
</dbReference>
<feature type="domain" description="Aminoglycoside phosphotransferase" evidence="1">
    <location>
        <begin position="56"/>
        <end position="302"/>
    </location>
</feature>
<comment type="caution">
    <text evidence="2">The sequence shown here is derived from an EMBL/GenBank/DDBJ whole genome shotgun (WGS) entry which is preliminary data.</text>
</comment>
<dbReference type="OrthoDB" id="10003767at2759"/>
<organism evidence="2 3">
    <name type="scientific">Dissophora globulifera</name>
    <dbReference type="NCBI Taxonomy" id="979702"/>
    <lineage>
        <taxon>Eukaryota</taxon>
        <taxon>Fungi</taxon>
        <taxon>Fungi incertae sedis</taxon>
        <taxon>Mucoromycota</taxon>
        <taxon>Mortierellomycotina</taxon>
        <taxon>Mortierellomycetes</taxon>
        <taxon>Mortierellales</taxon>
        <taxon>Mortierellaceae</taxon>
        <taxon>Dissophora</taxon>
    </lineage>
</organism>
<dbReference type="Gene3D" id="3.90.1200.10">
    <property type="match status" value="1"/>
</dbReference>
<dbReference type="AlphaFoldDB" id="A0A9P6UUI1"/>
<dbReference type="InterPro" id="IPR002575">
    <property type="entry name" value="Aminoglycoside_PTrfase"/>
</dbReference>
<name>A0A9P6UUI1_9FUNG</name>
<sequence>MTADIVTILPNADEASLIADIYNEGQGPRMGIYLTFAKAQDLIRFHLPGKQLAELSYFRRGYNNRVYLARCSDGSEYVIRLGGRFWDHKKITNEAQALALARSVLGDIVQVPVFLGTSIDEAKIHTDESARIVPYDYIIMNRLPGVPLDSVWDKLSQDDKKKVVDQAAEIFAKLRSIEMTSIGNFINGLNNEPQVGANMESGVGPFMSWGDFVIGNIQQEIKYMLDAADNFSEVKVFLPRLETLMEKVKSGDLERQFQNQDALPEGVAAGRPISFLHGDFESRNMLVVGTKITGLHDFEFAGGFPSEQEWCAGFEWLFARAEDPYDEGEQQKLRDMTQDQKDLLDYFLRTLREKHGMVPYGKGNQEYKVVLYHLQANIAPWWLRDPPRDLWTEKQIKSMKTAVDSLEKALVFLGC</sequence>
<evidence type="ECO:0000259" key="1">
    <source>
        <dbReference type="Pfam" id="PF01636"/>
    </source>
</evidence>
<dbReference type="Gene3D" id="3.30.200.150">
    <property type="match status" value="1"/>
</dbReference>
<dbReference type="InterPro" id="IPR051678">
    <property type="entry name" value="AGP_Transferase"/>
</dbReference>